<comment type="caution">
    <text evidence="1">The sequence shown here is derived from an EMBL/GenBank/DDBJ whole genome shotgun (WGS) entry which is preliminary data.</text>
</comment>
<dbReference type="AlphaFoldDB" id="A0AAV1PIL0"/>
<feature type="non-terminal residue" evidence="1">
    <location>
        <position position="1"/>
    </location>
</feature>
<gene>
    <name evidence="1" type="ORF">FSCOSCO3_A005498</name>
</gene>
<sequence length="103" mass="11641">QTSADTYSCWMQSADDVSYIFPSQIYITVSSGFSTLRCRDRSTVRATGVSLRGALKETAPQFQPIVFNWVSWTFLVFQGWIISRGKAGPQNPEGPRKPRYNNN</sequence>
<dbReference type="EMBL" id="CAWUFR010000174">
    <property type="protein sequence ID" value="CAK6971295.1"/>
    <property type="molecule type" value="Genomic_DNA"/>
</dbReference>
<organism evidence="1 2">
    <name type="scientific">Scomber scombrus</name>
    <name type="common">Atlantic mackerel</name>
    <name type="synonym">Scomber vernalis</name>
    <dbReference type="NCBI Taxonomy" id="13677"/>
    <lineage>
        <taxon>Eukaryota</taxon>
        <taxon>Metazoa</taxon>
        <taxon>Chordata</taxon>
        <taxon>Craniata</taxon>
        <taxon>Vertebrata</taxon>
        <taxon>Euteleostomi</taxon>
        <taxon>Actinopterygii</taxon>
        <taxon>Neopterygii</taxon>
        <taxon>Teleostei</taxon>
        <taxon>Neoteleostei</taxon>
        <taxon>Acanthomorphata</taxon>
        <taxon>Pelagiaria</taxon>
        <taxon>Scombriformes</taxon>
        <taxon>Scombridae</taxon>
        <taxon>Scomber</taxon>
    </lineage>
</organism>
<accession>A0AAV1PIL0</accession>
<evidence type="ECO:0000313" key="2">
    <source>
        <dbReference type="Proteomes" id="UP001314229"/>
    </source>
</evidence>
<proteinExistence type="predicted"/>
<reference evidence="1 2" key="1">
    <citation type="submission" date="2024-01" db="EMBL/GenBank/DDBJ databases">
        <authorList>
            <person name="Alioto T."/>
            <person name="Alioto T."/>
            <person name="Gomez Garrido J."/>
        </authorList>
    </citation>
    <scope>NUCLEOTIDE SEQUENCE [LARGE SCALE GENOMIC DNA]</scope>
</reference>
<keyword evidence="2" id="KW-1185">Reference proteome</keyword>
<dbReference type="Proteomes" id="UP001314229">
    <property type="component" value="Unassembled WGS sequence"/>
</dbReference>
<name>A0AAV1PIL0_SCOSC</name>
<evidence type="ECO:0000313" key="1">
    <source>
        <dbReference type="EMBL" id="CAK6971295.1"/>
    </source>
</evidence>
<protein>
    <submittedName>
        <fullName evidence="1">Uncharacterized protein</fullName>
    </submittedName>
</protein>